<feature type="binding site" evidence="5">
    <location>
        <position position="111"/>
    </location>
    <ligand>
        <name>[4Fe-4S] cluster</name>
        <dbReference type="ChEBI" id="CHEBI:49883"/>
    </ligand>
</feature>
<evidence type="ECO:0000256" key="5">
    <source>
        <dbReference type="HAMAP-Rule" id="MF_00191"/>
    </source>
</evidence>
<feature type="binding site" evidence="5">
    <location>
        <position position="203"/>
    </location>
    <ligand>
        <name>[4Fe-4S] cluster</name>
        <dbReference type="ChEBI" id="CHEBI:49883"/>
    </ligand>
</feature>
<feature type="binding site" evidence="5">
    <location>
        <position position="175"/>
    </location>
    <ligand>
        <name>(2E)-4-hydroxy-3-methylbut-2-enyl diphosphate</name>
        <dbReference type="ChEBI" id="CHEBI:128753"/>
    </ligand>
</feature>
<evidence type="ECO:0000256" key="4">
    <source>
        <dbReference type="ARBA" id="ARBA00023014"/>
    </source>
</evidence>
<feature type="binding site" evidence="5">
    <location>
        <position position="54"/>
    </location>
    <ligand>
        <name>isopentenyl diphosphate</name>
        <dbReference type="ChEBI" id="CHEBI:128769"/>
    </ligand>
</feature>
<feature type="binding site" evidence="5">
    <location>
        <position position="277"/>
    </location>
    <ligand>
        <name>isopentenyl diphosphate</name>
        <dbReference type="ChEBI" id="CHEBI:128769"/>
    </ligand>
</feature>
<evidence type="ECO:0000256" key="1">
    <source>
        <dbReference type="ARBA" id="ARBA00022485"/>
    </source>
</evidence>
<comment type="caution">
    <text evidence="6">The sequence shown here is derived from an EMBL/GenBank/DDBJ whole genome shotgun (WGS) entry which is preliminary data.</text>
</comment>
<dbReference type="EMBL" id="LRPU01000128">
    <property type="protein sequence ID" value="KXA09318.1"/>
    <property type="molecule type" value="Genomic_DNA"/>
</dbReference>
<evidence type="ECO:0000256" key="2">
    <source>
        <dbReference type="ARBA" id="ARBA00022723"/>
    </source>
</evidence>
<feature type="binding site" evidence="5">
    <location>
        <position position="233"/>
    </location>
    <ligand>
        <name>(2E)-4-hydroxy-3-methylbut-2-enyl diphosphate</name>
        <dbReference type="ChEBI" id="CHEBI:128753"/>
    </ligand>
</feature>
<keyword evidence="4 5" id="KW-0411">Iron-sulfur</keyword>
<dbReference type="HAMAP" id="MF_00191">
    <property type="entry name" value="IspH"/>
    <property type="match status" value="1"/>
</dbReference>
<feature type="active site" description="Proton donor" evidence="5">
    <location>
        <position position="141"/>
    </location>
</feature>
<feature type="binding site" evidence="5">
    <location>
        <position position="231"/>
    </location>
    <ligand>
        <name>(2E)-4-hydroxy-3-methylbut-2-enyl diphosphate</name>
        <dbReference type="ChEBI" id="CHEBI:128753"/>
    </ligand>
</feature>
<organism evidence="6 7">
    <name type="scientific">Clostridium perfringens</name>
    <dbReference type="NCBI Taxonomy" id="1502"/>
    <lineage>
        <taxon>Bacteria</taxon>
        <taxon>Bacillati</taxon>
        <taxon>Bacillota</taxon>
        <taxon>Clostridia</taxon>
        <taxon>Eubacteriales</taxon>
        <taxon>Clostridiaceae</taxon>
        <taxon>Clostridium</taxon>
    </lineage>
</organism>
<feature type="binding site" evidence="5">
    <location>
        <position position="232"/>
    </location>
    <ligand>
        <name>dimethylallyl diphosphate</name>
        <dbReference type="ChEBI" id="CHEBI:57623"/>
    </ligand>
</feature>
<dbReference type="PANTHER" id="PTHR30426:SF0">
    <property type="entry name" value="4-HYDROXY-3-METHYLBUT-2-ENYL DIPHOSPHATE REDUCTASE"/>
    <property type="match status" value="1"/>
</dbReference>
<dbReference type="GO" id="GO:0051539">
    <property type="term" value="F:4 iron, 4 sulfur cluster binding"/>
    <property type="evidence" value="ECO:0007669"/>
    <property type="project" value="UniProtKB-UniRule"/>
</dbReference>
<dbReference type="CDD" id="cd13944">
    <property type="entry name" value="lytB_ispH"/>
    <property type="match status" value="1"/>
</dbReference>
<keyword evidence="1 5" id="KW-0004">4Fe-4S</keyword>
<dbReference type="UniPathway" id="UPA00056">
    <property type="reaction ID" value="UER00097"/>
</dbReference>
<feature type="binding site" evidence="5">
    <location>
        <position position="89"/>
    </location>
    <ligand>
        <name>dimethylallyl diphosphate</name>
        <dbReference type="ChEBI" id="CHEBI:57623"/>
    </ligand>
</feature>
<dbReference type="GO" id="GO:0019288">
    <property type="term" value="P:isopentenyl diphosphate biosynthetic process, methylerythritol 4-phosphate pathway"/>
    <property type="evidence" value="ECO:0007669"/>
    <property type="project" value="UniProtKB-UniRule"/>
</dbReference>
<dbReference type="NCBIfam" id="TIGR00216">
    <property type="entry name" value="ispH_lytB"/>
    <property type="match status" value="1"/>
</dbReference>
<feature type="binding site" evidence="5">
    <location>
        <position position="139"/>
    </location>
    <ligand>
        <name>(2E)-4-hydroxy-3-methylbut-2-enyl diphosphate</name>
        <dbReference type="ChEBI" id="CHEBI:128753"/>
    </ligand>
</feature>
<dbReference type="GO" id="GO:0016114">
    <property type="term" value="P:terpenoid biosynthetic process"/>
    <property type="evidence" value="ECO:0007669"/>
    <property type="project" value="UniProtKB-UniRule"/>
</dbReference>
<feature type="binding site" evidence="5">
    <location>
        <position position="277"/>
    </location>
    <ligand>
        <name>(2E)-4-hydroxy-3-methylbut-2-enyl diphosphate</name>
        <dbReference type="ChEBI" id="CHEBI:128753"/>
    </ligand>
</feature>
<feature type="binding site" evidence="5">
    <location>
        <position position="233"/>
    </location>
    <ligand>
        <name>dimethylallyl diphosphate</name>
        <dbReference type="ChEBI" id="CHEBI:57623"/>
    </ligand>
</feature>
<dbReference type="Gene3D" id="3.40.50.11270">
    <property type="match status" value="1"/>
</dbReference>
<dbReference type="Pfam" id="PF02401">
    <property type="entry name" value="LYTB"/>
    <property type="match status" value="1"/>
</dbReference>
<proteinExistence type="inferred from homology"/>
<feature type="binding site" evidence="5">
    <location>
        <position position="139"/>
    </location>
    <ligand>
        <name>dimethylallyl diphosphate</name>
        <dbReference type="ChEBI" id="CHEBI:57623"/>
    </ligand>
</feature>
<comment type="catalytic activity">
    <reaction evidence="5">
        <text>isopentenyl diphosphate + 2 oxidized [2Fe-2S]-[ferredoxin] + H2O = (2E)-4-hydroxy-3-methylbut-2-enyl diphosphate + 2 reduced [2Fe-2S]-[ferredoxin] + 2 H(+)</text>
        <dbReference type="Rhea" id="RHEA:24488"/>
        <dbReference type="Rhea" id="RHEA-COMP:10000"/>
        <dbReference type="Rhea" id="RHEA-COMP:10001"/>
        <dbReference type="ChEBI" id="CHEBI:15377"/>
        <dbReference type="ChEBI" id="CHEBI:15378"/>
        <dbReference type="ChEBI" id="CHEBI:33737"/>
        <dbReference type="ChEBI" id="CHEBI:33738"/>
        <dbReference type="ChEBI" id="CHEBI:128753"/>
        <dbReference type="ChEBI" id="CHEBI:128769"/>
        <dbReference type="EC" id="1.17.7.4"/>
    </reaction>
</comment>
<feature type="binding site" evidence="5">
    <location>
        <position position="231"/>
    </location>
    <ligand>
        <name>dimethylallyl diphosphate</name>
        <dbReference type="ChEBI" id="CHEBI:57623"/>
    </ligand>
</feature>
<feature type="binding site" evidence="5">
    <location>
        <position position="277"/>
    </location>
    <ligand>
        <name>dimethylallyl diphosphate</name>
        <dbReference type="ChEBI" id="CHEBI:57623"/>
    </ligand>
</feature>
<dbReference type="PANTHER" id="PTHR30426">
    <property type="entry name" value="4-HYDROXY-3-METHYLBUT-2-ENYL DIPHOSPHATE REDUCTASE"/>
    <property type="match status" value="1"/>
</dbReference>
<dbReference type="InterPro" id="IPR003451">
    <property type="entry name" value="LytB/IspH"/>
</dbReference>
<dbReference type="NCBIfam" id="NF002187">
    <property type="entry name" value="PRK01045.1-1"/>
    <property type="match status" value="1"/>
</dbReference>
<dbReference type="PATRIC" id="fig|1502.174.peg.2311"/>
<feature type="binding site" evidence="5">
    <location>
        <position position="54"/>
    </location>
    <ligand>
        <name>dimethylallyl diphosphate</name>
        <dbReference type="ChEBI" id="CHEBI:57623"/>
    </ligand>
</feature>
<dbReference type="GO" id="GO:0051745">
    <property type="term" value="F:4-hydroxy-3-methylbut-2-enyl diphosphate reductase activity"/>
    <property type="evidence" value="ECO:0007669"/>
    <property type="project" value="UniProtKB-UniRule"/>
</dbReference>
<dbReference type="GO" id="GO:0050992">
    <property type="term" value="P:dimethylallyl diphosphate biosynthetic process"/>
    <property type="evidence" value="ECO:0007669"/>
    <property type="project" value="UniProtKB-UniRule"/>
</dbReference>
<sequence>MKRYLATWRNNMERNVILAKNAGFCFGVKRAVDEAIKYQKEFGKKIYTLGPLIHNNDVVNYLEDNDIFAIELSDADSLKKGDVVLIRSHGVKESVIKDLTDKGLIVKNATCPYVTNIQLKVKKCYEQGYKIIIVGDENHPEVIGINGWCNDSAIITNGKAELENIPAKVCVVSQTTEKKETWNKVLNEIVRESKEIVAFNTICSATDVRQKSVQELSKEADLVFVIGGKNSSNTTKLYEICKKECPKSYHIENVKELDESLLKDESVKTIGITAGASTPDWIINEVISKIKEL</sequence>
<dbReference type="UniPathway" id="UPA00059">
    <property type="reaction ID" value="UER00105"/>
</dbReference>
<evidence type="ECO:0000313" key="6">
    <source>
        <dbReference type="EMBL" id="KXA09318.1"/>
    </source>
</evidence>
<feature type="binding site" evidence="5">
    <location>
        <position position="89"/>
    </location>
    <ligand>
        <name>isopentenyl diphosphate</name>
        <dbReference type="ChEBI" id="CHEBI:128769"/>
    </ligand>
</feature>
<comment type="pathway">
    <text evidence="5">Isoprenoid biosynthesis; dimethylallyl diphosphate biosynthesis; dimethylallyl diphosphate from (2E)-4-hydroxy-3-methylbutenyl diphosphate: step 1/1.</text>
</comment>
<feature type="binding site" evidence="5">
    <location>
        <position position="89"/>
    </location>
    <ligand>
        <name>(2E)-4-hydroxy-3-methylbut-2-enyl diphosphate</name>
        <dbReference type="ChEBI" id="CHEBI:128753"/>
    </ligand>
</feature>
<name>A0A133MZ44_CLOPF</name>
<comment type="similarity">
    <text evidence="5">Belongs to the IspH family.</text>
</comment>
<feature type="binding site" evidence="5">
    <location>
        <position position="233"/>
    </location>
    <ligand>
        <name>isopentenyl diphosphate</name>
        <dbReference type="ChEBI" id="CHEBI:128769"/>
    </ligand>
</feature>
<feature type="binding site" evidence="5">
    <location>
        <position position="54"/>
    </location>
    <ligand>
        <name>(2E)-4-hydroxy-3-methylbut-2-enyl diphosphate</name>
        <dbReference type="ChEBI" id="CHEBI:128753"/>
    </ligand>
</feature>
<feature type="binding site" evidence="5">
    <location>
        <position position="139"/>
    </location>
    <ligand>
        <name>isopentenyl diphosphate</name>
        <dbReference type="ChEBI" id="CHEBI:128769"/>
    </ligand>
</feature>
<feature type="binding site" evidence="5">
    <location>
        <position position="25"/>
    </location>
    <ligand>
        <name>[4Fe-4S] cluster</name>
        <dbReference type="ChEBI" id="CHEBI:49883"/>
    </ligand>
</feature>
<comment type="cofactor">
    <cofactor evidence="5">
        <name>[4Fe-4S] cluster</name>
        <dbReference type="ChEBI" id="CHEBI:49883"/>
    </cofactor>
    <text evidence="5">Binds 1 [4Fe-4S] cluster per subunit.</text>
</comment>
<feature type="binding site" evidence="5">
    <location>
        <position position="232"/>
    </location>
    <ligand>
        <name>isopentenyl diphosphate</name>
        <dbReference type="ChEBI" id="CHEBI:128769"/>
    </ligand>
</feature>
<comment type="catalytic activity">
    <reaction evidence="5">
        <text>dimethylallyl diphosphate + 2 oxidized [2Fe-2S]-[ferredoxin] + H2O = (2E)-4-hydroxy-3-methylbut-2-enyl diphosphate + 2 reduced [2Fe-2S]-[ferredoxin] + 2 H(+)</text>
        <dbReference type="Rhea" id="RHEA:24825"/>
        <dbReference type="Rhea" id="RHEA-COMP:10000"/>
        <dbReference type="Rhea" id="RHEA-COMP:10001"/>
        <dbReference type="ChEBI" id="CHEBI:15377"/>
        <dbReference type="ChEBI" id="CHEBI:15378"/>
        <dbReference type="ChEBI" id="CHEBI:33737"/>
        <dbReference type="ChEBI" id="CHEBI:33738"/>
        <dbReference type="ChEBI" id="CHEBI:57623"/>
        <dbReference type="ChEBI" id="CHEBI:128753"/>
        <dbReference type="EC" id="1.17.7.4"/>
    </reaction>
</comment>
<keyword evidence="5" id="KW-0414">Isoprene biosynthesis</keyword>
<keyword evidence="2 5" id="KW-0479">Metal-binding</keyword>
<dbReference type="Gene3D" id="3.40.1010.20">
    <property type="entry name" value="4-hydroxy-3-methylbut-2-enyl diphosphate reductase, catalytic domain"/>
    <property type="match status" value="2"/>
</dbReference>
<protein>
    <recommendedName>
        <fullName evidence="5">4-hydroxy-3-methylbut-2-enyl diphosphate reductase</fullName>
        <shortName evidence="5">HMBPP reductase</shortName>
        <ecNumber evidence="5">1.17.7.4</ecNumber>
    </recommendedName>
</protein>
<feature type="binding site" evidence="5">
    <location>
        <position position="232"/>
    </location>
    <ligand>
        <name>(2E)-4-hydroxy-3-methylbut-2-enyl diphosphate</name>
        <dbReference type="ChEBI" id="CHEBI:128753"/>
    </ligand>
</feature>
<keyword evidence="3 5" id="KW-0408">Iron</keyword>
<accession>A0A133MZ44</accession>
<comment type="function">
    <text evidence="5">Catalyzes the conversion of 1-hydroxy-2-methyl-2-(E)-butenyl 4-diphosphate (HMBPP) into a mixture of isopentenyl diphosphate (IPP) and dimethylallyl diphosphate (DMAPP). Acts in the terminal step of the DOXP/MEP pathway for isoprenoid precursor biosynthesis.</text>
</comment>
<keyword evidence="5" id="KW-0560">Oxidoreductase</keyword>
<dbReference type="NCBIfam" id="NF009024">
    <property type="entry name" value="PRK12360.1"/>
    <property type="match status" value="1"/>
</dbReference>
<dbReference type="Proteomes" id="UP000070646">
    <property type="component" value="Unassembled WGS sequence"/>
</dbReference>
<gene>
    <name evidence="5" type="primary">ispH</name>
    <name evidence="6" type="ORF">HMPREF3222_02296</name>
</gene>
<dbReference type="AlphaFoldDB" id="A0A133MZ44"/>
<feature type="binding site" evidence="5">
    <location>
        <position position="231"/>
    </location>
    <ligand>
        <name>isopentenyl diphosphate</name>
        <dbReference type="ChEBI" id="CHEBI:128769"/>
    </ligand>
</feature>
<dbReference type="GO" id="GO:0046872">
    <property type="term" value="F:metal ion binding"/>
    <property type="evidence" value="ECO:0007669"/>
    <property type="project" value="UniProtKB-KW"/>
</dbReference>
<comment type="pathway">
    <text evidence="5">Isoprenoid biosynthesis; isopentenyl diphosphate biosynthesis via DXP pathway; isopentenyl diphosphate from 1-deoxy-D-xylulose 5-phosphate: step 6/6.</text>
</comment>
<evidence type="ECO:0000256" key="3">
    <source>
        <dbReference type="ARBA" id="ARBA00023004"/>
    </source>
</evidence>
<evidence type="ECO:0000313" key="7">
    <source>
        <dbReference type="Proteomes" id="UP000070646"/>
    </source>
</evidence>
<dbReference type="EC" id="1.17.7.4" evidence="5"/>
<reference evidence="6 7" key="1">
    <citation type="submission" date="2016-01" db="EMBL/GenBank/DDBJ databases">
        <authorList>
            <person name="Oliw E.H."/>
        </authorList>
    </citation>
    <scope>NUCLEOTIDE SEQUENCE [LARGE SCALE GENOMIC DNA]</scope>
    <source>
        <strain evidence="6 7">MJR7757A</strain>
    </source>
</reference>